<evidence type="ECO:0000313" key="3">
    <source>
        <dbReference type="EMBL" id="KAK8599927.1"/>
    </source>
</evidence>
<proteinExistence type="predicted"/>
<keyword evidence="2" id="KW-1133">Transmembrane helix</keyword>
<evidence type="ECO:0000256" key="2">
    <source>
        <dbReference type="SAM" id="Phobius"/>
    </source>
</evidence>
<feature type="region of interest" description="Disordered" evidence="1">
    <location>
        <begin position="237"/>
        <end position="266"/>
    </location>
</feature>
<organism evidence="3 4">
    <name type="scientific">Hibiscus sabdariffa</name>
    <name type="common">roselle</name>
    <dbReference type="NCBI Taxonomy" id="183260"/>
    <lineage>
        <taxon>Eukaryota</taxon>
        <taxon>Viridiplantae</taxon>
        <taxon>Streptophyta</taxon>
        <taxon>Embryophyta</taxon>
        <taxon>Tracheophyta</taxon>
        <taxon>Spermatophyta</taxon>
        <taxon>Magnoliopsida</taxon>
        <taxon>eudicotyledons</taxon>
        <taxon>Gunneridae</taxon>
        <taxon>Pentapetalae</taxon>
        <taxon>rosids</taxon>
        <taxon>malvids</taxon>
        <taxon>Malvales</taxon>
        <taxon>Malvaceae</taxon>
        <taxon>Malvoideae</taxon>
        <taxon>Hibiscus</taxon>
    </lineage>
</organism>
<dbReference type="EMBL" id="JBBPBM010000001">
    <property type="protein sequence ID" value="KAK8599927.1"/>
    <property type="molecule type" value="Genomic_DNA"/>
</dbReference>
<feature type="compositionally biased region" description="Basic residues" evidence="1">
    <location>
        <begin position="256"/>
        <end position="266"/>
    </location>
</feature>
<feature type="transmembrane region" description="Helical" evidence="2">
    <location>
        <begin position="63"/>
        <end position="83"/>
    </location>
</feature>
<evidence type="ECO:0000256" key="1">
    <source>
        <dbReference type="SAM" id="MobiDB-lite"/>
    </source>
</evidence>
<keyword evidence="2" id="KW-0472">Membrane</keyword>
<comment type="caution">
    <text evidence="3">The sequence shown here is derived from an EMBL/GenBank/DDBJ whole genome shotgun (WGS) entry which is preliminary data.</text>
</comment>
<evidence type="ECO:0000313" key="4">
    <source>
        <dbReference type="Proteomes" id="UP001472677"/>
    </source>
</evidence>
<accession>A0ABR2GBN2</accession>
<protein>
    <submittedName>
        <fullName evidence="3">Uncharacterized protein</fullName>
    </submittedName>
</protein>
<dbReference type="Proteomes" id="UP001472677">
    <property type="component" value="Unassembled WGS sequence"/>
</dbReference>
<sequence>MSCSWNPPPQDALKFNTYGIVNVKELRELRSLDLSDNENESFGSYSFEDRGTQFLTWYQSPKVLLVFNFLYCHFVTLCFFSLLKNVVFVPQIYCGRFGHVVQKCFHLFDQNYHGTSYNHSGNQSESYQGSTNLVGYSQQGNEGYLVFASGSNSSGRGFSSIFSGAGTSIESGPTVVHPVNSNSYWSPANDGAWNTEVPTNEAFPKEQVAIPVDVQEEVFSHDQSDVVVQSEQVANPIQPEPSFAGNRHSMTTRSKNGIRKPRVFNV</sequence>
<reference evidence="3 4" key="1">
    <citation type="journal article" date="2024" name="G3 (Bethesda)">
        <title>Genome assembly of Hibiscus sabdariffa L. provides insights into metabolisms of medicinal natural products.</title>
        <authorList>
            <person name="Kim T."/>
        </authorList>
    </citation>
    <scope>NUCLEOTIDE SEQUENCE [LARGE SCALE GENOMIC DNA]</scope>
    <source>
        <strain evidence="3">TK-2024</strain>
        <tissue evidence="3">Old leaves</tissue>
    </source>
</reference>
<name>A0ABR2GBN2_9ROSI</name>
<keyword evidence="4" id="KW-1185">Reference proteome</keyword>
<keyword evidence="2" id="KW-0812">Transmembrane</keyword>
<gene>
    <name evidence="3" type="ORF">V6N12_049793</name>
</gene>